<name>A0A327N7Z8_PSEFL</name>
<protein>
    <submittedName>
        <fullName evidence="2">Uncharacterized protein</fullName>
    </submittedName>
</protein>
<evidence type="ECO:0000256" key="1">
    <source>
        <dbReference type="SAM" id="MobiDB-lite"/>
    </source>
</evidence>
<accession>A0A327N7Z8</accession>
<dbReference type="AlphaFoldDB" id="A0A327N7Z8"/>
<sequence>MLPSSDRRPDQATLPHVLRRSHHRNTTQNLWERGLPAMNDNAVYRANRAGQPMMFFGRGVA</sequence>
<organism evidence="2 3">
    <name type="scientific">Pseudomonas fluorescens</name>
    <dbReference type="NCBI Taxonomy" id="294"/>
    <lineage>
        <taxon>Bacteria</taxon>
        <taxon>Pseudomonadati</taxon>
        <taxon>Pseudomonadota</taxon>
        <taxon>Gammaproteobacteria</taxon>
        <taxon>Pseudomonadales</taxon>
        <taxon>Pseudomonadaceae</taxon>
        <taxon>Pseudomonas</taxon>
    </lineage>
</organism>
<proteinExistence type="predicted"/>
<evidence type="ECO:0000313" key="3">
    <source>
        <dbReference type="Proteomes" id="UP000249493"/>
    </source>
</evidence>
<reference evidence="2 3" key="1">
    <citation type="submission" date="2018-06" db="EMBL/GenBank/DDBJ databases">
        <authorList>
            <person name="Zhirakovskaya E."/>
        </authorList>
    </citation>
    <scope>NUCLEOTIDE SEQUENCE [LARGE SCALE GENOMIC DNA]</scope>
    <source>
        <strain evidence="2 3">LY3</strain>
    </source>
</reference>
<evidence type="ECO:0000313" key="2">
    <source>
        <dbReference type="EMBL" id="RAI70965.1"/>
    </source>
</evidence>
<dbReference type="Proteomes" id="UP000249493">
    <property type="component" value="Unassembled WGS sequence"/>
</dbReference>
<comment type="caution">
    <text evidence="2">The sequence shown here is derived from an EMBL/GenBank/DDBJ whole genome shotgun (WGS) entry which is preliminary data.</text>
</comment>
<gene>
    <name evidence="2" type="ORF">DOZ80_10910</name>
</gene>
<feature type="compositionally biased region" description="Basic and acidic residues" evidence="1">
    <location>
        <begin position="1"/>
        <end position="10"/>
    </location>
</feature>
<feature type="region of interest" description="Disordered" evidence="1">
    <location>
        <begin position="1"/>
        <end position="28"/>
    </location>
</feature>
<dbReference type="EMBL" id="QLIN01000003">
    <property type="protein sequence ID" value="RAI70965.1"/>
    <property type="molecule type" value="Genomic_DNA"/>
</dbReference>